<keyword evidence="4" id="KW-1185">Reference proteome</keyword>
<dbReference type="Proteomes" id="UP001201163">
    <property type="component" value="Unassembled WGS sequence"/>
</dbReference>
<keyword evidence="1" id="KW-0328">Glycosyltransferase</keyword>
<dbReference type="PANTHER" id="PTHR43363:SF1">
    <property type="entry name" value="HYPOXANTHINE-GUANINE PHOSPHORIBOSYLTRANSFERASE"/>
    <property type="match status" value="1"/>
</dbReference>
<protein>
    <submittedName>
        <fullName evidence="3">PRTase-like protein</fullName>
    </submittedName>
</protein>
<dbReference type="SUPFAM" id="SSF53271">
    <property type="entry name" value="PRTase-like"/>
    <property type="match status" value="1"/>
</dbReference>
<dbReference type="GO" id="GO:0004422">
    <property type="term" value="F:hypoxanthine phosphoribosyltransferase activity"/>
    <property type="evidence" value="ECO:0007669"/>
    <property type="project" value="TreeGrafter"/>
</dbReference>
<dbReference type="Gene3D" id="3.40.50.2020">
    <property type="match status" value="1"/>
</dbReference>
<comment type="caution">
    <text evidence="3">The sequence shown here is derived from an EMBL/GenBank/DDBJ whole genome shotgun (WGS) entry which is preliminary data.</text>
</comment>
<dbReference type="PANTHER" id="PTHR43363">
    <property type="entry name" value="HYPOXANTHINE PHOSPHORIBOSYLTRANSFERASE"/>
    <property type="match status" value="1"/>
</dbReference>
<evidence type="ECO:0000256" key="1">
    <source>
        <dbReference type="ARBA" id="ARBA00022676"/>
    </source>
</evidence>
<dbReference type="InterPro" id="IPR000836">
    <property type="entry name" value="PRTase_dom"/>
</dbReference>
<proteinExistence type="predicted"/>
<accession>A0AAD4QCK9</accession>
<dbReference type="CDD" id="cd06223">
    <property type="entry name" value="PRTases_typeI"/>
    <property type="match status" value="1"/>
</dbReference>
<dbReference type="GO" id="GO:0046100">
    <property type="term" value="P:hypoxanthine metabolic process"/>
    <property type="evidence" value="ECO:0007669"/>
    <property type="project" value="TreeGrafter"/>
</dbReference>
<dbReference type="AlphaFoldDB" id="A0AAD4QCK9"/>
<dbReference type="GO" id="GO:0005737">
    <property type="term" value="C:cytoplasm"/>
    <property type="evidence" value="ECO:0007669"/>
    <property type="project" value="TreeGrafter"/>
</dbReference>
<sequence>MATEPEHIRVTYNEVHNIIKRSAEQIREFKPDLLIAIGGGGFFPARVLRTFLKSPDTRKNVPIYAICLSLYEPVPGVTDEQIGSEVIRTQWLGPEVAEILLGKRVLIVDEVDDSRMTLQYAVSELQKDAENALQSLPNHKREGAKTKFAVFVVHNKLKPKLGSLPKDIPYYVGDEVEDLWLDYPWEATDIEEHDRFAAAQKKV</sequence>
<evidence type="ECO:0000313" key="4">
    <source>
        <dbReference type="Proteomes" id="UP001201163"/>
    </source>
</evidence>
<evidence type="ECO:0000256" key="2">
    <source>
        <dbReference type="ARBA" id="ARBA00022679"/>
    </source>
</evidence>
<dbReference type="EMBL" id="JAKELL010000002">
    <property type="protein sequence ID" value="KAH9000316.1"/>
    <property type="molecule type" value="Genomic_DNA"/>
</dbReference>
<dbReference type="GO" id="GO:0032264">
    <property type="term" value="P:IMP salvage"/>
    <property type="evidence" value="ECO:0007669"/>
    <property type="project" value="TreeGrafter"/>
</dbReference>
<dbReference type="InterPro" id="IPR029057">
    <property type="entry name" value="PRTase-like"/>
</dbReference>
<gene>
    <name evidence="3" type="ORF">EDB92DRAFT_1789478</name>
</gene>
<evidence type="ECO:0000313" key="3">
    <source>
        <dbReference type="EMBL" id="KAH9000316.1"/>
    </source>
</evidence>
<dbReference type="GO" id="GO:0032263">
    <property type="term" value="P:GMP salvage"/>
    <property type="evidence" value="ECO:0007669"/>
    <property type="project" value="TreeGrafter"/>
</dbReference>
<dbReference type="GO" id="GO:0032265">
    <property type="term" value="P:XMP salvage"/>
    <property type="evidence" value="ECO:0007669"/>
    <property type="project" value="TreeGrafter"/>
</dbReference>
<organism evidence="3 4">
    <name type="scientific">Lactarius akahatsu</name>
    <dbReference type="NCBI Taxonomy" id="416441"/>
    <lineage>
        <taxon>Eukaryota</taxon>
        <taxon>Fungi</taxon>
        <taxon>Dikarya</taxon>
        <taxon>Basidiomycota</taxon>
        <taxon>Agaricomycotina</taxon>
        <taxon>Agaricomycetes</taxon>
        <taxon>Russulales</taxon>
        <taxon>Russulaceae</taxon>
        <taxon>Lactarius</taxon>
    </lineage>
</organism>
<reference evidence="3" key="1">
    <citation type="submission" date="2022-01" db="EMBL/GenBank/DDBJ databases">
        <title>Comparative genomics reveals a dynamic genome evolution in the ectomycorrhizal milk-cap (Lactarius) mushrooms.</title>
        <authorList>
            <consortium name="DOE Joint Genome Institute"/>
            <person name="Lebreton A."/>
            <person name="Tang N."/>
            <person name="Kuo A."/>
            <person name="LaButti K."/>
            <person name="Drula E."/>
            <person name="Barry K."/>
            <person name="Clum A."/>
            <person name="Lipzen A."/>
            <person name="Mousain D."/>
            <person name="Ng V."/>
            <person name="Wang R."/>
            <person name="Wang X."/>
            <person name="Dai Y."/>
            <person name="Henrissat B."/>
            <person name="Grigoriev I.V."/>
            <person name="Guerin-Laguette A."/>
            <person name="Yu F."/>
            <person name="Martin F.M."/>
        </authorList>
    </citation>
    <scope>NUCLEOTIDE SEQUENCE</scope>
    <source>
        <strain evidence="3">QP</strain>
    </source>
</reference>
<name>A0AAD4QCK9_9AGAM</name>
<keyword evidence="2" id="KW-0808">Transferase</keyword>